<proteinExistence type="predicted"/>
<dbReference type="PANTHER" id="PTHR30399:SF1">
    <property type="entry name" value="UTP PYROPHOSPHATASE"/>
    <property type="match status" value="1"/>
</dbReference>
<comment type="caution">
    <text evidence="2">The sequence shown here is derived from an EMBL/GenBank/DDBJ whole genome shotgun (WGS) entry which is preliminary data.</text>
</comment>
<protein>
    <recommendedName>
        <fullName evidence="1">YgjP-like metallopeptidase domain-containing protein</fullName>
    </recommendedName>
</protein>
<dbReference type="InterPro" id="IPR002725">
    <property type="entry name" value="YgjP-like_metallopeptidase"/>
</dbReference>
<dbReference type="Pfam" id="PF01863">
    <property type="entry name" value="YgjP-like"/>
    <property type="match status" value="1"/>
</dbReference>
<dbReference type="InterPro" id="IPR053136">
    <property type="entry name" value="UTP_pyrophosphatase-like"/>
</dbReference>
<evidence type="ECO:0000313" key="2">
    <source>
        <dbReference type="EMBL" id="MPM09352.1"/>
    </source>
</evidence>
<dbReference type="CDD" id="cd07344">
    <property type="entry name" value="M48_yhfN_like"/>
    <property type="match status" value="1"/>
</dbReference>
<feature type="domain" description="YgjP-like metallopeptidase" evidence="1">
    <location>
        <begin position="14"/>
        <end position="211"/>
    </location>
</feature>
<name>A0A644WZR9_9ZZZZ</name>
<dbReference type="PANTHER" id="PTHR30399">
    <property type="entry name" value="UNCHARACTERIZED PROTEIN YGJP"/>
    <property type="match status" value="1"/>
</dbReference>
<evidence type="ECO:0000259" key="1">
    <source>
        <dbReference type="Pfam" id="PF01863"/>
    </source>
</evidence>
<dbReference type="Gene3D" id="3.30.2010.10">
    <property type="entry name" value="Metalloproteases ('zincins'), catalytic domain"/>
    <property type="match status" value="1"/>
</dbReference>
<gene>
    <name evidence="2" type="ORF">SDC9_55669</name>
</gene>
<dbReference type="AlphaFoldDB" id="A0A644WZR9"/>
<sequence length="220" mass="25467">MNEIPYEIVRSNRKTLALTIDSEAKLVVRAPMGLGEDVIRDFIKKKARWIADKQQQVSDYATKQSVFVLEDGENVLYFGKSYAVLRKAVKEVTTEGNFLFVPEDMTLEGFAEWMKAQSEMVINERVNYYANLMGVKYASVKMSEAKRRWGSCGAGNTLNFAWRLVMCPQSVIDYVVIHELSHITYKDHSSKFWTRVATVMPSYREAQDWLRLNRKLMEII</sequence>
<dbReference type="EMBL" id="VSSQ01001559">
    <property type="protein sequence ID" value="MPM09352.1"/>
    <property type="molecule type" value="Genomic_DNA"/>
</dbReference>
<accession>A0A644WZR9</accession>
<reference evidence="2" key="1">
    <citation type="submission" date="2019-08" db="EMBL/GenBank/DDBJ databases">
        <authorList>
            <person name="Kucharzyk K."/>
            <person name="Murdoch R.W."/>
            <person name="Higgins S."/>
            <person name="Loffler F."/>
        </authorList>
    </citation>
    <scope>NUCLEOTIDE SEQUENCE</scope>
</reference>
<organism evidence="2">
    <name type="scientific">bioreactor metagenome</name>
    <dbReference type="NCBI Taxonomy" id="1076179"/>
    <lineage>
        <taxon>unclassified sequences</taxon>
        <taxon>metagenomes</taxon>
        <taxon>ecological metagenomes</taxon>
    </lineage>
</organism>